<evidence type="ECO:0000313" key="2">
    <source>
        <dbReference type="EMBL" id="MPC81633.1"/>
    </source>
</evidence>
<keyword evidence="3" id="KW-1185">Reference proteome</keyword>
<reference evidence="2 3" key="1">
    <citation type="submission" date="2019-05" db="EMBL/GenBank/DDBJ databases">
        <title>Another draft genome of Portunus trituberculatus and its Hox gene families provides insights of decapod evolution.</title>
        <authorList>
            <person name="Jeong J.-H."/>
            <person name="Song I."/>
            <person name="Kim S."/>
            <person name="Choi T."/>
            <person name="Kim D."/>
            <person name="Ryu S."/>
            <person name="Kim W."/>
        </authorList>
    </citation>
    <scope>NUCLEOTIDE SEQUENCE [LARGE SCALE GENOMIC DNA]</scope>
    <source>
        <tissue evidence="2">Muscle</tissue>
    </source>
</reference>
<sequence length="113" mass="11729">MGGQVYVSVAARMHCGRRHLLPSPPKMCGGQGEGGPGTTPPPPPPPPSRFAQSPLGVYPHAGPSYSPLTLLEPSLPPLIPHPTTRAAISAPPRSLSLSPRTPPITSPSPRHSE</sequence>
<organism evidence="2 3">
    <name type="scientific">Portunus trituberculatus</name>
    <name type="common">Swimming crab</name>
    <name type="synonym">Neptunus trituberculatus</name>
    <dbReference type="NCBI Taxonomy" id="210409"/>
    <lineage>
        <taxon>Eukaryota</taxon>
        <taxon>Metazoa</taxon>
        <taxon>Ecdysozoa</taxon>
        <taxon>Arthropoda</taxon>
        <taxon>Crustacea</taxon>
        <taxon>Multicrustacea</taxon>
        <taxon>Malacostraca</taxon>
        <taxon>Eumalacostraca</taxon>
        <taxon>Eucarida</taxon>
        <taxon>Decapoda</taxon>
        <taxon>Pleocyemata</taxon>
        <taxon>Brachyura</taxon>
        <taxon>Eubrachyura</taxon>
        <taxon>Portunoidea</taxon>
        <taxon>Portunidae</taxon>
        <taxon>Portuninae</taxon>
        <taxon>Portunus</taxon>
    </lineage>
</organism>
<feature type="compositionally biased region" description="Pro residues" evidence="1">
    <location>
        <begin position="38"/>
        <end position="48"/>
    </location>
</feature>
<evidence type="ECO:0000256" key="1">
    <source>
        <dbReference type="SAM" id="MobiDB-lite"/>
    </source>
</evidence>
<feature type="region of interest" description="Disordered" evidence="1">
    <location>
        <begin position="15"/>
        <end position="113"/>
    </location>
</feature>
<comment type="caution">
    <text evidence="2">The sequence shown here is derived from an EMBL/GenBank/DDBJ whole genome shotgun (WGS) entry which is preliminary data.</text>
</comment>
<protein>
    <submittedName>
        <fullName evidence="2">Uncharacterized protein</fullName>
    </submittedName>
</protein>
<evidence type="ECO:0000313" key="3">
    <source>
        <dbReference type="Proteomes" id="UP000324222"/>
    </source>
</evidence>
<gene>
    <name evidence="2" type="ORF">E2C01_076261</name>
</gene>
<accession>A0A5B7IH95</accession>
<feature type="compositionally biased region" description="Low complexity" evidence="1">
    <location>
        <begin position="63"/>
        <end position="73"/>
    </location>
</feature>
<dbReference type="Proteomes" id="UP000324222">
    <property type="component" value="Unassembled WGS sequence"/>
</dbReference>
<feature type="compositionally biased region" description="Low complexity" evidence="1">
    <location>
        <begin position="81"/>
        <end position="99"/>
    </location>
</feature>
<dbReference type="AlphaFoldDB" id="A0A5B7IH95"/>
<name>A0A5B7IH95_PORTR</name>
<dbReference type="EMBL" id="VSRR010057527">
    <property type="protein sequence ID" value="MPC81633.1"/>
    <property type="molecule type" value="Genomic_DNA"/>
</dbReference>
<proteinExistence type="predicted"/>